<organism evidence="4">
    <name type="scientific">Gongylonema pulchrum</name>
    <dbReference type="NCBI Taxonomy" id="637853"/>
    <lineage>
        <taxon>Eukaryota</taxon>
        <taxon>Metazoa</taxon>
        <taxon>Ecdysozoa</taxon>
        <taxon>Nematoda</taxon>
        <taxon>Chromadorea</taxon>
        <taxon>Rhabditida</taxon>
        <taxon>Spirurina</taxon>
        <taxon>Spiruromorpha</taxon>
        <taxon>Spiruroidea</taxon>
        <taxon>Gongylonematidae</taxon>
        <taxon>Gongylonema</taxon>
    </lineage>
</organism>
<gene>
    <name evidence="2" type="ORF">GPUH_LOCUS11442</name>
</gene>
<evidence type="ECO:0000313" key="4">
    <source>
        <dbReference type="WBParaSite" id="GPUH_0001145601-mRNA-1"/>
    </source>
</evidence>
<feature type="compositionally biased region" description="Basic residues" evidence="1">
    <location>
        <begin position="179"/>
        <end position="192"/>
    </location>
</feature>
<reference evidence="4" key="1">
    <citation type="submission" date="2016-06" db="UniProtKB">
        <authorList>
            <consortium name="WormBaseParasite"/>
        </authorList>
    </citation>
    <scope>IDENTIFICATION</scope>
</reference>
<evidence type="ECO:0000313" key="3">
    <source>
        <dbReference type="Proteomes" id="UP000271098"/>
    </source>
</evidence>
<feature type="region of interest" description="Disordered" evidence="1">
    <location>
        <begin position="51"/>
        <end position="93"/>
    </location>
</feature>
<evidence type="ECO:0000256" key="1">
    <source>
        <dbReference type="SAM" id="MobiDB-lite"/>
    </source>
</evidence>
<keyword evidence="3" id="KW-1185">Reference proteome</keyword>
<dbReference type="AlphaFoldDB" id="A0A183DRV1"/>
<dbReference type="EMBL" id="UYRT01078560">
    <property type="protein sequence ID" value="VDN18786.1"/>
    <property type="molecule type" value="Genomic_DNA"/>
</dbReference>
<reference evidence="2 3" key="2">
    <citation type="submission" date="2018-11" db="EMBL/GenBank/DDBJ databases">
        <authorList>
            <consortium name="Pathogen Informatics"/>
        </authorList>
    </citation>
    <scope>NUCLEOTIDE SEQUENCE [LARGE SCALE GENOMIC DNA]</scope>
</reference>
<evidence type="ECO:0000313" key="2">
    <source>
        <dbReference type="EMBL" id="VDN18786.1"/>
    </source>
</evidence>
<feature type="region of interest" description="Disordered" evidence="1">
    <location>
        <begin position="150"/>
        <end position="192"/>
    </location>
</feature>
<sequence length="192" mass="21010">MVKFFSSSLDSDDFPDDVDQDILPHAFNDVNKEVAGEVKVETTLVEKDCPKEANNNKSMERRTVRFKSEDEAYSAVASPDTPSISQGSSSGIEPKVIVNAEPRFSSSLPRSILRNVGEKSPIDVDALAAAELENRPEILPASEQAFPGKVMERHSSPDCVGSDDSVPVILPSKDGSPRRVSRFKMSRAHLDH</sequence>
<name>A0A183DRV1_9BILA</name>
<dbReference type="Proteomes" id="UP000271098">
    <property type="component" value="Unassembled WGS sequence"/>
</dbReference>
<dbReference type="OrthoDB" id="21413at2759"/>
<accession>A0A183DRV1</accession>
<feature type="compositionally biased region" description="Basic and acidic residues" evidence="1">
    <location>
        <begin position="58"/>
        <end position="70"/>
    </location>
</feature>
<feature type="compositionally biased region" description="Polar residues" evidence="1">
    <location>
        <begin position="80"/>
        <end position="91"/>
    </location>
</feature>
<dbReference type="WBParaSite" id="GPUH_0001145601-mRNA-1">
    <property type="protein sequence ID" value="GPUH_0001145601-mRNA-1"/>
    <property type="gene ID" value="GPUH_0001145601"/>
</dbReference>
<proteinExistence type="predicted"/>
<protein>
    <submittedName>
        <fullName evidence="4">Shugoshin_C domain-containing protein</fullName>
    </submittedName>
</protein>